<dbReference type="InterPro" id="IPR050950">
    <property type="entry name" value="HTH-type_LysR_regulators"/>
</dbReference>
<evidence type="ECO:0000313" key="6">
    <source>
        <dbReference type="EMBL" id="RDS89830.1"/>
    </source>
</evidence>
<dbReference type="GO" id="GO:0003700">
    <property type="term" value="F:DNA-binding transcription factor activity"/>
    <property type="evidence" value="ECO:0007669"/>
    <property type="project" value="InterPro"/>
</dbReference>
<proteinExistence type="inferred from homology"/>
<evidence type="ECO:0000256" key="1">
    <source>
        <dbReference type="ARBA" id="ARBA00009437"/>
    </source>
</evidence>
<dbReference type="GO" id="GO:0003677">
    <property type="term" value="F:DNA binding"/>
    <property type="evidence" value="ECO:0007669"/>
    <property type="project" value="UniProtKB-KW"/>
</dbReference>
<evidence type="ECO:0000256" key="3">
    <source>
        <dbReference type="ARBA" id="ARBA00023125"/>
    </source>
</evidence>
<accession>A0A7Z6MVM3</accession>
<evidence type="ECO:0000313" key="7">
    <source>
        <dbReference type="Proteomes" id="UP000255541"/>
    </source>
</evidence>
<keyword evidence="2" id="KW-0805">Transcription regulation</keyword>
<dbReference type="Gene3D" id="1.10.10.10">
    <property type="entry name" value="Winged helix-like DNA-binding domain superfamily/Winged helix DNA-binding domain"/>
    <property type="match status" value="1"/>
</dbReference>
<dbReference type="InterPro" id="IPR000847">
    <property type="entry name" value="LysR_HTH_N"/>
</dbReference>
<evidence type="ECO:0000259" key="5">
    <source>
        <dbReference type="PROSITE" id="PS50931"/>
    </source>
</evidence>
<dbReference type="CDD" id="cd05466">
    <property type="entry name" value="PBP2_LTTR_substrate"/>
    <property type="match status" value="1"/>
</dbReference>
<gene>
    <name evidence="6" type="ORF">DL347_16595</name>
</gene>
<protein>
    <submittedName>
        <fullName evidence="6">LysR family transcriptional regulator</fullName>
    </submittedName>
</protein>
<dbReference type="EMBL" id="QRBA01000009">
    <property type="protein sequence ID" value="RDS89830.1"/>
    <property type="molecule type" value="Genomic_DNA"/>
</dbReference>
<feature type="domain" description="HTH lysR-type" evidence="5">
    <location>
        <begin position="1"/>
        <end position="58"/>
    </location>
</feature>
<dbReference type="AlphaFoldDB" id="A0A7Z6MVM3"/>
<dbReference type="InterPro" id="IPR005119">
    <property type="entry name" value="LysR_subst-bd"/>
</dbReference>
<dbReference type="Pfam" id="PF03466">
    <property type="entry name" value="LysR_substrate"/>
    <property type="match status" value="1"/>
</dbReference>
<reference evidence="6 7" key="1">
    <citation type="submission" date="2018-07" db="EMBL/GenBank/DDBJ databases">
        <title>Draft Genome Sequence of Pseudomonas fluorescens AHK-1 associated with canker disease of kiwifruit.</title>
        <authorList>
            <person name="Wu Z."/>
        </authorList>
    </citation>
    <scope>NUCLEOTIDE SEQUENCE [LARGE SCALE GENOMIC DNA]</scope>
    <source>
        <strain evidence="6 7">AHK-1</strain>
    </source>
</reference>
<dbReference type="Pfam" id="PF00126">
    <property type="entry name" value="HTH_1"/>
    <property type="match status" value="1"/>
</dbReference>
<dbReference type="Proteomes" id="UP000255541">
    <property type="component" value="Unassembled WGS sequence"/>
</dbReference>
<name>A0A7Z6MVM3_PSEFL</name>
<dbReference type="PROSITE" id="PS50931">
    <property type="entry name" value="HTH_LYSR"/>
    <property type="match status" value="1"/>
</dbReference>
<keyword evidence="3" id="KW-0238">DNA-binding</keyword>
<evidence type="ECO:0000256" key="2">
    <source>
        <dbReference type="ARBA" id="ARBA00023015"/>
    </source>
</evidence>
<comment type="similarity">
    <text evidence="1">Belongs to the LysR transcriptional regulatory family.</text>
</comment>
<comment type="caution">
    <text evidence="6">The sequence shown here is derived from an EMBL/GenBank/DDBJ whole genome shotgun (WGS) entry which is preliminary data.</text>
</comment>
<dbReference type="PANTHER" id="PTHR30419:SF24">
    <property type="entry name" value="HTH-TYPE TRANSCRIPTIONAL REGULATOR CZCR"/>
    <property type="match status" value="1"/>
</dbReference>
<evidence type="ECO:0000256" key="4">
    <source>
        <dbReference type="ARBA" id="ARBA00023163"/>
    </source>
</evidence>
<dbReference type="InterPro" id="IPR036388">
    <property type="entry name" value="WH-like_DNA-bd_sf"/>
</dbReference>
<dbReference type="SUPFAM" id="SSF46785">
    <property type="entry name" value="Winged helix' DNA-binding domain"/>
    <property type="match status" value="1"/>
</dbReference>
<dbReference type="Gene3D" id="3.40.190.290">
    <property type="match status" value="1"/>
</dbReference>
<dbReference type="GO" id="GO:0005829">
    <property type="term" value="C:cytosol"/>
    <property type="evidence" value="ECO:0007669"/>
    <property type="project" value="TreeGrafter"/>
</dbReference>
<organism evidence="6 7">
    <name type="scientific">Pseudomonas fluorescens</name>
    <dbReference type="NCBI Taxonomy" id="294"/>
    <lineage>
        <taxon>Bacteria</taxon>
        <taxon>Pseudomonadati</taxon>
        <taxon>Pseudomonadota</taxon>
        <taxon>Gammaproteobacteria</taxon>
        <taxon>Pseudomonadales</taxon>
        <taxon>Pseudomonadaceae</taxon>
        <taxon>Pseudomonas</taxon>
    </lineage>
</organism>
<dbReference type="FunFam" id="1.10.10.10:FF:000001">
    <property type="entry name" value="LysR family transcriptional regulator"/>
    <property type="match status" value="1"/>
</dbReference>
<dbReference type="PANTHER" id="PTHR30419">
    <property type="entry name" value="HTH-TYPE TRANSCRIPTIONAL REGULATOR YBHD"/>
    <property type="match status" value="1"/>
</dbReference>
<dbReference type="InterPro" id="IPR036390">
    <property type="entry name" value="WH_DNA-bd_sf"/>
</dbReference>
<sequence>MTLTQLEIFSLVAELQGFTSAAHRLGISQSAVSHAIKALEQELGVELFRRHQSLVEPSDIGQQLLGRARAMLGLANTLQQEAADARGMRRGTLRIGSFGPTASIRLLPTILSQFRSAHPGIEVHVDEGPDRQVLQWLDERRIDVGFVVLEQERYDTFAVFEDQMVALLPADHPLAARDTLALQDLCNDAFILTEAGSAELVTRLFDAGQLRPKVRYRCAQLLSTLEAVSRGDGLSIVAEASLPQVLDLRYVKRPLSPRVPRQIGLAVLDRRQSSPATLAFIEIAQNLVRASKFQTGHLSSEHSPPACR</sequence>
<dbReference type="RefSeq" id="WP_115487285.1">
    <property type="nucleotide sequence ID" value="NZ_QRBA01000009.1"/>
</dbReference>
<keyword evidence="4" id="KW-0804">Transcription</keyword>
<dbReference type="PRINTS" id="PR00039">
    <property type="entry name" value="HTHLYSR"/>
</dbReference>
<dbReference type="SUPFAM" id="SSF53850">
    <property type="entry name" value="Periplasmic binding protein-like II"/>
    <property type="match status" value="1"/>
</dbReference>